<evidence type="ECO:0000313" key="2">
    <source>
        <dbReference type="EMBL" id="CAL5979201.1"/>
    </source>
</evidence>
<reference evidence="2 3" key="2">
    <citation type="submission" date="2024-07" db="EMBL/GenBank/DDBJ databases">
        <authorList>
            <person name="Akdeniz Z."/>
        </authorList>
    </citation>
    <scope>NUCLEOTIDE SEQUENCE [LARGE SCALE GENOMIC DNA]</scope>
</reference>
<reference evidence="1" key="1">
    <citation type="submission" date="2023-06" db="EMBL/GenBank/DDBJ databases">
        <authorList>
            <person name="Kurt Z."/>
        </authorList>
    </citation>
    <scope>NUCLEOTIDE SEQUENCE</scope>
</reference>
<gene>
    <name evidence="1" type="ORF">HINF_LOCUS43161</name>
    <name evidence="2" type="ORF">HINF_LOCUS5348</name>
</gene>
<dbReference type="EMBL" id="CAXDID020000010">
    <property type="protein sequence ID" value="CAL5979201.1"/>
    <property type="molecule type" value="Genomic_DNA"/>
</dbReference>
<evidence type="ECO:0000313" key="1">
    <source>
        <dbReference type="EMBL" id="CAI9955516.1"/>
    </source>
</evidence>
<comment type="caution">
    <text evidence="1">The sequence shown here is derived from an EMBL/GenBank/DDBJ whole genome shotgun (WGS) entry which is preliminary data.</text>
</comment>
<accession>A0AA86QAQ3</accession>
<keyword evidence="3" id="KW-1185">Reference proteome</keyword>
<evidence type="ECO:0000313" key="3">
    <source>
        <dbReference type="Proteomes" id="UP001642409"/>
    </source>
</evidence>
<dbReference type="EMBL" id="CATOUU010000865">
    <property type="protein sequence ID" value="CAI9955516.1"/>
    <property type="molecule type" value="Genomic_DNA"/>
</dbReference>
<dbReference type="AlphaFoldDB" id="A0AA86QAQ3"/>
<proteinExistence type="predicted"/>
<name>A0AA86QAQ3_9EUKA</name>
<dbReference type="Proteomes" id="UP001642409">
    <property type="component" value="Unassembled WGS sequence"/>
</dbReference>
<protein>
    <submittedName>
        <fullName evidence="2">Hypothetical_protein</fullName>
    </submittedName>
</protein>
<organism evidence="1">
    <name type="scientific">Hexamita inflata</name>
    <dbReference type="NCBI Taxonomy" id="28002"/>
    <lineage>
        <taxon>Eukaryota</taxon>
        <taxon>Metamonada</taxon>
        <taxon>Diplomonadida</taxon>
        <taxon>Hexamitidae</taxon>
        <taxon>Hexamitinae</taxon>
        <taxon>Hexamita</taxon>
    </lineage>
</organism>
<sequence length="834" mass="98217">MFSIVEQNDFVILVLFCVKYSKNAFLEFNRVSKIKQVLDQYKAEIYVQMNKQLEQSAVINSVQSIFIYLISTDQKALELYQSQGFKLVFKQSQSLEQQLINNKLNTIYDFVSCNQSSLFNYIKNLSTSQLENDSFILDLSIIYSYASPIKINLDSQKFYRPKFKSVLQFVKQNLYQEQKQFSQYQTKDQNHKCTVINTLTFLYQNQILGNEMQSQFCGYYITILLKQYQKYNSTDFVEYIKQIEPVNELLEFTQGLNNQKCVDNLFEVDAIQEAEFLSQFEKQILTVIYGVVDTNFFLNNSIIEEIINFSEQIENKSYFYQAVHRICQFICNHINNNANTNIHVFCEDVPYVRYIFDIFIGLFEESNELAQKFVYAKNPGSLTTAQKTSLELIIQFDPTHISQTQITTNKPYKIIINKKNRERISAFKDFNLHFHQFLNKLLTLQQMYDTYIVTQGQPLFATSIEKLKIENVNQSLLVQQFLGKYFSCIVLTLNELEIIGYNNAVTLRPALFHLSEMIHEFLYILQQVLDQNNTYGDLIVQVLIYYSLLIKLFKFKDKKNEIAAYQLLQKSKITQPTLSKIYEMLAKEQEYDSIAEVQYIFTEIKDFCPSCKIESQTQPNDEFLLNLKQLLNGNQIVIDQKLISIETLFSRPQDFGMQTSAKAISKGNINIKWTMFYQKLLYLCYQFNIQLKETTYYTFNSSQNIYCCASKKISDNNDHFNTLSFKQQIVLQQSLYFIVFLFDLVCDRSESVQNLHICGDKIIIYDLPVLLINKYHILTDDLMQNMKYKEQDFLEYKSKHQDQLILLQSLMLQYSDTSSMEQFQENVSKFCPYE</sequence>